<dbReference type="WBParaSite" id="Pan_g5659.t1">
    <property type="protein sequence ID" value="Pan_g5659.t1"/>
    <property type="gene ID" value="Pan_g5659"/>
</dbReference>
<sequence length="670" mass="73829">MTVLAPSSPPTSPRALLLPDLPRFETYSRVLPGAERIHESVLTVPGTLNEGLPDSSVKTLFDLLQRGIRVSGNGELIGERVRGNAREYAWTRYELVASRAQKAGSGLIALGLQPGQATRVGIAGVNSTEYLIATFGIVNYSMISVPLYHNYKFEAIKEIVNKCNLKIIFADTLERAKLFIDAEDELQTLEKIIVFSEEEKGIQNGKSDQHRIEVYEWNYLLTLGEANLLPPVPPKPDDVYIICNTSGTTGKPKGVMLSHKALLTSVGGLYHQWCVEPNCLVFDDDDTYLSFLSPAHIYEQLIQCFIIYIGGRIGLYGGDIAKLVDDMQVLQPTIVSLVPRLLNKFHDAIHAKVSQANWLKRLLFRMAISAKTKHLKRGVLRYDTFWDRWVLASVRQIFGGKLRLVTSGGAPITAKIMNFSKIIYGCPLVEGYGQSECSAAGTLSMPSDTGNGHVGGPAPWAQVKLVDVAELEYRASEDKGEVCFRGAALMSGYFDEPELTAAAIDSQGWLHTGDIGSWLPNGALQIIDRKNNFFKLAQGDFVSPEQVENIYGQHPLVNQVFVTGKTTESFLVAIVVINQKVLEAARSTNASTSTDLENPETAAYVVEELRILGASKGLSSIEQIKAAHLTTEEFTVEGGFLTPTLKLKRQPLKVKYEKVIDAMYENPSVF</sequence>
<dbReference type="PANTHER" id="PTHR43272">
    <property type="entry name" value="LONG-CHAIN-FATTY-ACID--COA LIGASE"/>
    <property type="match status" value="1"/>
</dbReference>
<reference evidence="6" key="1">
    <citation type="journal article" date="2013" name="Genetics">
        <title>The draft genome and transcriptome of Panagrellus redivivus are shaped by the harsh demands of a free-living lifestyle.</title>
        <authorList>
            <person name="Srinivasan J."/>
            <person name="Dillman A.R."/>
            <person name="Macchietto M.G."/>
            <person name="Heikkinen L."/>
            <person name="Lakso M."/>
            <person name="Fracchia K.M."/>
            <person name="Antoshechkin I."/>
            <person name="Mortazavi A."/>
            <person name="Wong G."/>
            <person name="Sternberg P.W."/>
        </authorList>
    </citation>
    <scope>NUCLEOTIDE SEQUENCE [LARGE SCALE GENOMIC DNA]</scope>
    <source>
        <strain evidence="6">MT8872</strain>
    </source>
</reference>
<dbReference type="GO" id="GO:0005783">
    <property type="term" value="C:endoplasmic reticulum"/>
    <property type="evidence" value="ECO:0007669"/>
    <property type="project" value="TreeGrafter"/>
</dbReference>
<feature type="domain" description="AMP-binding enzyme C-terminal" evidence="5">
    <location>
        <begin position="546"/>
        <end position="597"/>
    </location>
</feature>
<dbReference type="SUPFAM" id="SSF56801">
    <property type="entry name" value="Acetyl-CoA synthetase-like"/>
    <property type="match status" value="1"/>
</dbReference>
<accession>A0A7E4W1B1</accession>
<dbReference type="InterPro" id="IPR025110">
    <property type="entry name" value="AMP-bd_C"/>
</dbReference>
<evidence type="ECO:0000313" key="7">
    <source>
        <dbReference type="WBParaSite" id="Pan_g5659.t1"/>
    </source>
</evidence>
<dbReference type="InterPro" id="IPR020845">
    <property type="entry name" value="AMP-binding_CS"/>
</dbReference>
<evidence type="ECO:0000256" key="1">
    <source>
        <dbReference type="ARBA" id="ARBA00022598"/>
    </source>
</evidence>
<dbReference type="Proteomes" id="UP000492821">
    <property type="component" value="Unassembled WGS sequence"/>
</dbReference>
<dbReference type="AlphaFoldDB" id="A0A7E4W1B1"/>
<protein>
    <recommendedName>
        <fullName evidence="3">long-chain-fatty-acid--CoA ligase</fullName>
        <ecNumber evidence="3">6.2.1.3</ecNumber>
    </recommendedName>
</protein>
<keyword evidence="2" id="KW-0276">Fatty acid metabolism</keyword>
<evidence type="ECO:0000313" key="6">
    <source>
        <dbReference type="Proteomes" id="UP000492821"/>
    </source>
</evidence>
<evidence type="ECO:0000259" key="5">
    <source>
        <dbReference type="Pfam" id="PF13193"/>
    </source>
</evidence>
<organism evidence="6 7">
    <name type="scientific">Panagrellus redivivus</name>
    <name type="common">Microworm</name>
    <dbReference type="NCBI Taxonomy" id="6233"/>
    <lineage>
        <taxon>Eukaryota</taxon>
        <taxon>Metazoa</taxon>
        <taxon>Ecdysozoa</taxon>
        <taxon>Nematoda</taxon>
        <taxon>Chromadorea</taxon>
        <taxon>Rhabditida</taxon>
        <taxon>Tylenchina</taxon>
        <taxon>Panagrolaimomorpha</taxon>
        <taxon>Panagrolaimoidea</taxon>
        <taxon>Panagrolaimidae</taxon>
        <taxon>Panagrellus</taxon>
    </lineage>
</organism>
<evidence type="ECO:0000259" key="4">
    <source>
        <dbReference type="Pfam" id="PF00501"/>
    </source>
</evidence>
<name>A0A7E4W1B1_PANRE</name>
<keyword evidence="6" id="KW-1185">Reference proteome</keyword>
<keyword evidence="1" id="KW-0436">Ligase</keyword>
<keyword evidence="2" id="KW-0443">Lipid metabolism</keyword>
<dbReference type="Gene3D" id="3.40.50.12780">
    <property type="entry name" value="N-terminal domain of ligase-like"/>
    <property type="match status" value="1"/>
</dbReference>
<dbReference type="InterPro" id="IPR042099">
    <property type="entry name" value="ANL_N_sf"/>
</dbReference>
<evidence type="ECO:0000256" key="2">
    <source>
        <dbReference type="ARBA" id="ARBA00022832"/>
    </source>
</evidence>
<dbReference type="PANTHER" id="PTHR43272:SF89">
    <property type="entry name" value="LONG-CHAIN-FATTY-ACID--COA LIGASE"/>
    <property type="match status" value="1"/>
</dbReference>
<dbReference type="GO" id="GO:0004467">
    <property type="term" value="F:long-chain fatty acid-CoA ligase activity"/>
    <property type="evidence" value="ECO:0007669"/>
    <property type="project" value="UniProtKB-EC"/>
</dbReference>
<proteinExistence type="predicted"/>
<dbReference type="GO" id="GO:0016020">
    <property type="term" value="C:membrane"/>
    <property type="evidence" value="ECO:0007669"/>
    <property type="project" value="TreeGrafter"/>
</dbReference>
<evidence type="ECO:0000256" key="3">
    <source>
        <dbReference type="ARBA" id="ARBA00026121"/>
    </source>
</evidence>
<dbReference type="Pfam" id="PF13193">
    <property type="entry name" value="AMP-binding_C"/>
    <property type="match status" value="1"/>
</dbReference>
<dbReference type="InterPro" id="IPR000873">
    <property type="entry name" value="AMP-dep_synth/lig_dom"/>
</dbReference>
<reference evidence="7" key="2">
    <citation type="submission" date="2020-10" db="UniProtKB">
        <authorList>
            <consortium name="WormBaseParasite"/>
        </authorList>
    </citation>
    <scope>IDENTIFICATION</scope>
</reference>
<dbReference type="Pfam" id="PF00501">
    <property type="entry name" value="AMP-binding"/>
    <property type="match status" value="1"/>
</dbReference>
<feature type="domain" description="AMP-dependent synthetase/ligase" evidence="4">
    <location>
        <begin position="87"/>
        <end position="494"/>
    </location>
</feature>
<dbReference type="PROSITE" id="PS00455">
    <property type="entry name" value="AMP_BINDING"/>
    <property type="match status" value="1"/>
</dbReference>
<dbReference type="EC" id="6.2.1.3" evidence="3"/>